<dbReference type="Proteomes" id="UP001360560">
    <property type="component" value="Unassembled WGS sequence"/>
</dbReference>
<dbReference type="GO" id="GO:0019843">
    <property type="term" value="F:rRNA binding"/>
    <property type="evidence" value="ECO:0007669"/>
    <property type="project" value="InterPro"/>
</dbReference>
<dbReference type="SMART" id="SM00879">
    <property type="entry name" value="Brix"/>
    <property type="match status" value="1"/>
</dbReference>
<evidence type="ECO:0000313" key="3">
    <source>
        <dbReference type="EMBL" id="GMM37660.1"/>
    </source>
</evidence>
<feature type="region of interest" description="Disordered" evidence="1">
    <location>
        <begin position="336"/>
        <end position="402"/>
    </location>
</feature>
<dbReference type="PANTHER" id="PTHR12661:SF5">
    <property type="entry name" value="SUPPRESSOR OF SWI4 1 HOMOLOG"/>
    <property type="match status" value="1"/>
</dbReference>
<dbReference type="GO" id="GO:0030687">
    <property type="term" value="C:preribosome, large subunit precursor"/>
    <property type="evidence" value="ECO:0007669"/>
    <property type="project" value="TreeGrafter"/>
</dbReference>
<dbReference type="GO" id="GO:0006364">
    <property type="term" value="P:rRNA processing"/>
    <property type="evidence" value="ECO:0007669"/>
    <property type="project" value="InterPro"/>
</dbReference>
<organism evidence="3 4">
    <name type="scientific">Saccharomycopsis crataegensis</name>
    <dbReference type="NCBI Taxonomy" id="43959"/>
    <lineage>
        <taxon>Eukaryota</taxon>
        <taxon>Fungi</taxon>
        <taxon>Dikarya</taxon>
        <taxon>Ascomycota</taxon>
        <taxon>Saccharomycotina</taxon>
        <taxon>Saccharomycetes</taxon>
        <taxon>Saccharomycopsidaceae</taxon>
        <taxon>Saccharomycopsis</taxon>
    </lineage>
</organism>
<dbReference type="InterPro" id="IPR045112">
    <property type="entry name" value="PPAN-like"/>
</dbReference>
<feature type="compositionally biased region" description="Acidic residues" evidence="1">
    <location>
        <begin position="379"/>
        <end position="402"/>
    </location>
</feature>
<evidence type="ECO:0000256" key="1">
    <source>
        <dbReference type="SAM" id="MobiDB-lite"/>
    </source>
</evidence>
<dbReference type="RefSeq" id="XP_064854656.1">
    <property type="nucleotide sequence ID" value="XM_064998584.1"/>
</dbReference>
<dbReference type="AlphaFoldDB" id="A0AAV5QRW9"/>
<reference evidence="3 4" key="1">
    <citation type="journal article" date="2023" name="Elife">
        <title>Identification of key yeast species and microbe-microbe interactions impacting larval growth of Drosophila in the wild.</title>
        <authorList>
            <person name="Mure A."/>
            <person name="Sugiura Y."/>
            <person name="Maeda R."/>
            <person name="Honda K."/>
            <person name="Sakurai N."/>
            <person name="Takahashi Y."/>
            <person name="Watada M."/>
            <person name="Katoh T."/>
            <person name="Gotoh A."/>
            <person name="Gotoh Y."/>
            <person name="Taniguchi I."/>
            <person name="Nakamura K."/>
            <person name="Hayashi T."/>
            <person name="Katayama T."/>
            <person name="Uemura T."/>
            <person name="Hattori Y."/>
        </authorList>
    </citation>
    <scope>NUCLEOTIDE SEQUENCE [LARGE SCALE GENOMIC DNA]</scope>
    <source>
        <strain evidence="3 4">SC-9</strain>
    </source>
</reference>
<gene>
    <name evidence="3" type="ORF">DASC09_049850</name>
</gene>
<accession>A0AAV5QRW9</accession>
<dbReference type="GeneID" id="90075635"/>
<evidence type="ECO:0000259" key="2">
    <source>
        <dbReference type="PROSITE" id="PS50833"/>
    </source>
</evidence>
<sequence length="402" mass="45704">MARHRRKTHTHVKTSEEDLAKIPRSMVIAVGDALKNHSVTQLVSDMRNVMQPHTAISLKERKSNRLRDFVVMAGPLGVSHMLVFSQSDAGTVNMRLTRVPHGPTITFKVNNYSLCKDVRRILRHPKSLDKASSEYANPPLLVLNGFTSPAKAEPHEKLTITLLQSMFPPIQPQNMKVSSIKRVLILNRSEDGEIDLRHYSINTKPVDLSKSIKKLINAKENSHKKLPNLGKVADVADFVLDPYANGAGFTSESEVDDDEVVQISENNPHFKQEKQQQEPESKTKKKAVKLTEIGPRLKLELIKIEDDVCSGKVLYHGLVKKTNAEVNKLEQRHAVRRKLKAQRRKEQDANVQAKKEKKEAKKLRRQQKKEEREKRLADGEDVSDESEESEEEEESDEELFSD</sequence>
<feature type="domain" description="Brix" evidence="2">
    <location>
        <begin position="25"/>
        <end position="310"/>
    </location>
</feature>
<dbReference type="PANTHER" id="PTHR12661">
    <property type="entry name" value="PETER PAN-RELATED"/>
    <property type="match status" value="1"/>
</dbReference>
<name>A0AAV5QRW9_9ASCO</name>
<keyword evidence="4" id="KW-1185">Reference proteome</keyword>
<protein>
    <submittedName>
        <fullName evidence="3">rRNA-binding ribosome biosynthesis protein</fullName>
    </submittedName>
</protein>
<dbReference type="EMBL" id="BTFZ01000012">
    <property type="protein sequence ID" value="GMM37660.1"/>
    <property type="molecule type" value="Genomic_DNA"/>
</dbReference>
<dbReference type="Pfam" id="PF04427">
    <property type="entry name" value="Brix"/>
    <property type="match status" value="1"/>
</dbReference>
<comment type="caution">
    <text evidence="3">The sequence shown here is derived from an EMBL/GenBank/DDBJ whole genome shotgun (WGS) entry which is preliminary data.</text>
</comment>
<feature type="compositionally biased region" description="Basic and acidic residues" evidence="1">
    <location>
        <begin position="344"/>
        <end position="359"/>
    </location>
</feature>
<feature type="compositionally biased region" description="Basic and acidic residues" evidence="1">
    <location>
        <begin position="268"/>
        <end position="282"/>
    </location>
</feature>
<dbReference type="GO" id="GO:0005730">
    <property type="term" value="C:nucleolus"/>
    <property type="evidence" value="ECO:0007669"/>
    <property type="project" value="UniProtKB-ARBA"/>
</dbReference>
<feature type="region of interest" description="Disordered" evidence="1">
    <location>
        <begin position="267"/>
        <end position="287"/>
    </location>
</feature>
<feature type="compositionally biased region" description="Basic and acidic residues" evidence="1">
    <location>
        <begin position="368"/>
        <end position="378"/>
    </location>
</feature>
<dbReference type="InterPro" id="IPR007109">
    <property type="entry name" value="Brix"/>
</dbReference>
<evidence type="ECO:0000313" key="4">
    <source>
        <dbReference type="Proteomes" id="UP001360560"/>
    </source>
</evidence>
<dbReference type="PROSITE" id="PS50833">
    <property type="entry name" value="BRIX"/>
    <property type="match status" value="1"/>
</dbReference>
<proteinExistence type="predicted"/>
<dbReference type="GO" id="GO:0000027">
    <property type="term" value="P:ribosomal large subunit assembly"/>
    <property type="evidence" value="ECO:0007669"/>
    <property type="project" value="TreeGrafter"/>
</dbReference>